<feature type="domain" description="GIY-YIG" evidence="2">
    <location>
        <begin position="3"/>
        <end position="79"/>
    </location>
</feature>
<evidence type="ECO:0000313" key="3">
    <source>
        <dbReference type="EMBL" id="RVT41887.1"/>
    </source>
</evidence>
<dbReference type="InterPro" id="IPR000305">
    <property type="entry name" value="GIY-YIG_endonuc"/>
</dbReference>
<evidence type="ECO:0000256" key="1">
    <source>
        <dbReference type="ARBA" id="ARBA00007435"/>
    </source>
</evidence>
<proteinExistence type="inferred from homology"/>
<dbReference type="SMART" id="SM00465">
    <property type="entry name" value="GIYc"/>
    <property type="match status" value="1"/>
</dbReference>
<dbReference type="OrthoDB" id="287318at2"/>
<reference evidence="3 4" key="1">
    <citation type="submission" date="2019-01" db="EMBL/GenBank/DDBJ databases">
        <authorList>
            <person name="Chen W.-M."/>
        </authorList>
    </citation>
    <scope>NUCLEOTIDE SEQUENCE [LARGE SCALE GENOMIC DNA]</scope>
    <source>
        <strain evidence="3 4">TLA-22</strain>
    </source>
</reference>
<comment type="caution">
    <text evidence="3">The sequence shown here is derived from an EMBL/GenBank/DDBJ whole genome shotgun (WGS) entry which is preliminary data.</text>
</comment>
<comment type="similarity">
    <text evidence="1">Belongs to the UPF0213 family.</text>
</comment>
<protein>
    <submittedName>
        <fullName evidence="3">GIY-YIG nuclease family protein</fullName>
    </submittedName>
</protein>
<dbReference type="PROSITE" id="PS50164">
    <property type="entry name" value="GIY_YIG"/>
    <property type="match status" value="1"/>
</dbReference>
<name>A0A437J8R1_9SPHN</name>
<accession>A0A437J8R1</accession>
<sequence>MTRDPCVYILASARHGTLYIGVTSNLMQRLHQHREGRIEGFTSQHNVKRLVHYEMADTMEAAILREKQVKTWRRDWKIALIEKDNPFWEDLAVSLGFPPLSQA</sequence>
<organism evidence="3 4">
    <name type="scientific">Sphingobium algorifonticola</name>
    <dbReference type="NCBI Taxonomy" id="2008318"/>
    <lineage>
        <taxon>Bacteria</taxon>
        <taxon>Pseudomonadati</taxon>
        <taxon>Pseudomonadota</taxon>
        <taxon>Alphaproteobacteria</taxon>
        <taxon>Sphingomonadales</taxon>
        <taxon>Sphingomonadaceae</taxon>
        <taxon>Sphingobium</taxon>
    </lineage>
</organism>
<evidence type="ECO:0000259" key="2">
    <source>
        <dbReference type="PROSITE" id="PS50164"/>
    </source>
</evidence>
<dbReference type="SUPFAM" id="SSF82771">
    <property type="entry name" value="GIY-YIG endonuclease"/>
    <property type="match status" value="1"/>
</dbReference>
<dbReference type="PANTHER" id="PTHR34477:SF5">
    <property type="entry name" value="BSL5627 PROTEIN"/>
    <property type="match status" value="1"/>
</dbReference>
<dbReference type="AlphaFoldDB" id="A0A437J8R1"/>
<dbReference type="Proteomes" id="UP000282977">
    <property type="component" value="Unassembled WGS sequence"/>
</dbReference>
<dbReference type="InterPro" id="IPR050190">
    <property type="entry name" value="UPF0213_domain"/>
</dbReference>
<dbReference type="EMBL" id="RZUL01000002">
    <property type="protein sequence ID" value="RVT41887.1"/>
    <property type="molecule type" value="Genomic_DNA"/>
</dbReference>
<dbReference type="Pfam" id="PF01541">
    <property type="entry name" value="GIY-YIG"/>
    <property type="match status" value="1"/>
</dbReference>
<dbReference type="Gene3D" id="3.40.1440.10">
    <property type="entry name" value="GIY-YIG endonuclease"/>
    <property type="match status" value="1"/>
</dbReference>
<dbReference type="CDD" id="cd10448">
    <property type="entry name" value="GIY-YIG_unchar_3"/>
    <property type="match status" value="1"/>
</dbReference>
<dbReference type="PANTHER" id="PTHR34477">
    <property type="entry name" value="UPF0213 PROTEIN YHBQ"/>
    <property type="match status" value="1"/>
</dbReference>
<evidence type="ECO:0000313" key="4">
    <source>
        <dbReference type="Proteomes" id="UP000282977"/>
    </source>
</evidence>
<dbReference type="RefSeq" id="WP_127689987.1">
    <property type="nucleotide sequence ID" value="NZ_RZUL01000002.1"/>
</dbReference>
<keyword evidence="4" id="KW-1185">Reference proteome</keyword>
<gene>
    <name evidence="3" type="ORF">ENE74_06390</name>
</gene>
<dbReference type="InterPro" id="IPR035901">
    <property type="entry name" value="GIY-YIG_endonuc_sf"/>
</dbReference>